<evidence type="ECO:0000313" key="1">
    <source>
        <dbReference type="EMBL" id="KAF2468597.1"/>
    </source>
</evidence>
<evidence type="ECO:0000313" key="2">
    <source>
        <dbReference type="Proteomes" id="UP000799755"/>
    </source>
</evidence>
<reference evidence="1" key="1">
    <citation type="journal article" date="2020" name="Stud. Mycol.">
        <title>101 Dothideomycetes genomes: a test case for predicting lifestyles and emergence of pathogens.</title>
        <authorList>
            <person name="Haridas S."/>
            <person name="Albert R."/>
            <person name="Binder M."/>
            <person name="Bloem J."/>
            <person name="Labutti K."/>
            <person name="Salamov A."/>
            <person name="Andreopoulos B."/>
            <person name="Baker S."/>
            <person name="Barry K."/>
            <person name="Bills G."/>
            <person name="Bluhm B."/>
            <person name="Cannon C."/>
            <person name="Castanera R."/>
            <person name="Culley D."/>
            <person name="Daum C."/>
            <person name="Ezra D."/>
            <person name="Gonzalez J."/>
            <person name="Henrissat B."/>
            <person name="Kuo A."/>
            <person name="Liang C."/>
            <person name="Lipzen A."/>
            <person name="Lutzoni F."/>
            <person name="Magnuson J."/>
            <person name="Mondo S."/>
            <person name="Nolan M."/>
            <person name="Ohm R."/>
            <person name="Pangilinan J."/>
            <person name="Park H.-J."/>
            <person name="Ramirez L."/>
            <person name="Alfaro M."/>
            <person name="Sun H."/>
            <person name="Tritt A."/>
            <person name="Yoshinaga Y."/>
            <person name="Zwiers L.-H."/>
            <person name="Turgeon B."/>
            <person name="Goodwin S."/>
            <person name="Spatafora J."/>
            <person name="Crous P."/>
            <person name="Grigoriev I."/>
        </authorList>
    </citation>
    <scope>NUCLEOTIDE SEQUENCE</scope>
    <source>
        <strain evidence="1">ATCC 200398</strain>
    </source>
</reference>
<dbReference type="EMBL" id="MU003515">
    <property type="protein sequence ID" value="KAF2468597.1"/>
    <property type="molecule type" value="Genomic_DNA"/>
</dbReference>
<dbReference type="Proteomes" id="UP000799755">
    <property type="component" value="Unassembled WGS sequence"/>
</dbReference>
<proteinExistence type="predicted"/>
<name>A0ACB6QQN6_9PLEO</name>
<sequence>MTFSILERIPPILGHPVLRLQDIRMAPFTWRHVAPMRERRVPIWNIIRATDTMLGQELLLSRASGLTIGPPLRLKSIFLHSDFFRDRKHVSLPVYGGLCHAKHIYNDENVQTIVQTSSTEALNSELSPRIPIFSTSTGRPFLVNNVRGIFEAIISEILTPKIEWNGVVQGVVQRVSEIAASECEVLVFRISLPVHDLISFFQVELPGLEARTQELVPWISDKNNDGWGPRGFAQPKIVIVGMSCRMPGGGKDTEKFWDLLEQELDSHFDPTGKRVNANHTPYGCFIDEPGLFDAPFFNMSPREAQQTDPMQRIALVTAYEALERAGCVANQTAATNLHRIRTTYFNPGGSRALGPGRINYFFKFSGPSFSIDTACSSSLATIQAAFTSLWNGACDTVVAGGMNVLTNSDAFNGLSHSHFLSKTPSECKTWDCEADRYCRADGIGSIVMKRLKDAEADNNNILSIILEARTNHSPDAISIAHPHAGAQSYLERKVLSYAGVDPLDVSFVEMYGTGTQAGHHEELQSVSDVFAPAVRRRSQKYPLYIGTVKANVGHGGTVTGVTALLKVLLVFQKSLIPPHVGIRNSINPEFPKDLNKRNLRIPYEKQHWPRVSGRKRIAFVNNLSAAGGNTSIAIQEGPIRDVNQIDPRTTHVIAVSAKKHMIGYLDANSDISLSNLFYSTTARRHHHNHRVAVAASEVTQITKQLTSDLHSVNSHKPIPTARPPSVAFAFIDQGSSYKFSRSRSRPSERACTFTSVTQLALVCVEIALTKYWTSLGVKPNVVIGHSLGEYTALHVAGMLSASDAIFLVGQRAKMLEENCKIGSHKMMAVRASLNETDQNAGERPYEVACINGPKETVLSGTVEQIDALVEPLQADGYECFSLDIPFAFHSSQTDPILDDFEDVAKSGVHFHAPNMPVITPLLSKVIFDDKTVNASYLRRATREPVNFLAALEIAQRIGTIDDATTWVEIGPHPVCMGFVKATLPSVNISIPSIRRGKNNWVTIAQSLGALHCAGVQLGWSEFHRPFEGELRLLGLPTYALTKGDDFYDAEKGLTQKALVPASHSSLRTSTVQQIVEETFQGLAGKVVMQGDLIQPDFLAAAHGHKMNGCGVITSLDLHFGRSIHADIAFTLGEYLYKKLMPNVKDVAMNVANLEVLKGIVAKDNTKTPQVIQVSAATPDIHSGLVHLRANLYYGDTSEWLASWVLITHLVQSRIEAIQRLAEGVADRFSRNMAYRLFANSLVDYAGKYRGMQSAVLHELEAFADMYPARSILKRTSASRLVGAQCVLPAHSLLETSTASIKMIPAAEDPAIYLGDAYILPDGVIIGMVGGIKFRRYPRLLLDRFFSAPDEQAPKRGVAPASKPTLAQAEVATEATLVPTPVPAPALVPTAAAIVFNGVESNRNVKLGNGEGFDDEVEVVAFGEVLVSTDGSFDGFDTKCGGRPDISSLTILIRVGTEIYMTRSARMRHINEHRNSISDIRLPISIVYRWRQVPMPECVHKHKHSTLLLQEYSSQSDSTPGISRVIPLPLFFESNAFSPSLNPDSRIESHWVDTALRGEDAWSNRGPGRESINKIPDHSLPLRMIYSRRYSDVAFAVKPEDHVTPSPQRVGYCGAEAMPRNFNLRHRRDYLNYIRGVEIQGIFFIHPHRLQIRWSNWVSHCCKLPREINLRPLGGHFKKFIPVLVQTAQVEMLNACIASRKIQGVQIQIIGLLHVAVTGILISRLLTAVSWILFLSQYRYQCPDLEQEEEPRNMNHANLLSTFIELLRRRQLNTRMSIPFPKQKRASNVLSLTRQAFSKAKKELECSHRNSRWSKKGGSNKDFHSNAFFPASASP</sequence>
<accession>A0ACB6QQN6</accession>
<organism evidence="1 2">
    <name type="scientific">Lindgomyces ingoldianus</name>
    <dbReference type="NCBI Taxonomy" id="673940"/>
    <lineage>
        <taxon>Eukaryota</taxon>
        <taxon>Fungi</taxon>
        <taxon>Dikarya</taxon>
        <taxon>Ascomycota</taxon>
        <taxon>Pezizomycotina</taxon>
        <taxon>Dothideomycetes</taxon>
        <taxon>Pleosporomycetidae</taxon>
        <taxon>Pleosporales</taxon>
        <taxon>Lindgomycetaceae</taxon>
        <taxon>Lindgomyces</taxon>
    </lineage>
</organism>
<keyword evidence="2" id="KW-1185">Reference proteome</keyword>
<protein>
    <submittedName>
        <fullName evidence="1">Uncharacterized protein</fullName>
    </submittedName>
</protein>
<gene>
    <name evidence="1" type="ORF">BDR25DRAFT_357523</name>
</gene>
<comment type="caution">
    <text evidence="1">The sequence shown here is derived from an EMBL/GenBank/DDBJ whole genome shotgun (WGS) entry which is preliminary data.</text>
</comment>